<evidence type="ECO:0000313" key="2">
    <source>
        <dbReference type="EMBL" id="AEV73986.1"/>
    </source>
</evidence>
<keyword evidence="1" id="KW-0732">Signal</keyword>
<proteinExistence type="predicted"/>
<dbReference type="Proteomes" id="UP000005442">
    <property type="component" value="Chromosome"/>
</dbReference>
<dbReference type="eggNOG" id="ENOG5031T9E">
    <property type="taxonomic scope" value="Bacteria"/>
</dbReference>
<gene>
    <name evidence="2" type="ordered locus">MycrhN_3466</name>
</gene>
<dbReference type="EMBL" id="CP003169">
    <property type="protein sequence ID" value="AEV73986.1"/>
    <property type="molecule type" value="Genomic_DNA"/>
</dbReference>
<feature type="chain" id="PRO_5003515868" evidence="1">
    <location>
        <begin position="26"/>
        <end position="75"/>
    </location>
</feature>
<protein>
    <submittedName>
        <fullName evidence="2">Uncharacterized protein</fullName>
    </submittedName>
</protein>
<dbReference type="PATRIC" id="fig|710685.3.peg.3472"/>
<organism evidence="2 3">
    <name type="scientific">Mycolicibacterium rhodesiae (strain NBB3)</name>
    <name type="common">Mycobacterium rhodesiae</name>
    <dbReference type="NCBI Taxonomy" id="710685"/>
    <lineage>
        <taxon>Bacteria</taxon>
        <taxon>Bacillati</taxon>
        <taxon>Actinomycetota</taxon>
        <taxon>Actinomycetes</taxon>
        <taxon>Mycobacteriales</taxon>
        <taxon>Mycobacteriaceae</taxon>
        <taxon>Mycolicibacterium</taxon>
    </lineage>
</organism>
<evidence type="ECO:0000313" key="3">
    <source>
        <dbReference type="Proteomes" id="UP000005442"/>
    </source>
</evidence>
<evidence type="ECO:0000256" key="1">
    <source>
        <dbReference type="SAM" id="SignalP"/>
    </source>
</evidence>
<feature type="signal peptide" evidence="1">
    <location>
        <begin position="1"/>
        <end position="25"/>
    </location>
</feature>
<dbReference type="STRING" id="710685.MycrhN_3466"/>
<dbReference type="AlphaFoldDB" id="G8RS29"/>
<sequence length="75" mass="7947">MKKTIAAAALAAGGLLTLGLGVAQADEVQVEGNYATLEACQADGPQVEIARNDADYTHWDCRQGDDGLFYLFLSN</sequence>
<keyword evidence="3" id="KW-1185">Reference proteome</keyword>
<dbReference type="RefSeq" id="WP_014211742.1">
    <property type="nucleotide sequence ID" value="NC_016604.1"/>
</dbReference>
<reference evidence="2 3" key="1">
    <citation type="submission" date="2011-12" db="EMBL/GenBank/DDBJ databases">
        <title>Complete sequence of Mycobacterium rhodesiae NBB3.</title>
        <authorList>
            <consortium name="US DOE Joint Genome Institute"/>
            <person name="Lucas S."/>
            <person name="Han J."/>
            <person name="Lapidus A."/>
            <person name="Cheng J.-F."/>
            <person name="Goodwin L."/>
            <person name="Pitluck S."/>
            <person name="Peters L."/>
            <person name="Mikhailova N."/>
            <person name="Gu W."/>
            <person name="Detter J.C."/>
            <person name="Han C."/>
            <person name="Tapia R."/>
            <person name="Land M."/>
            <person name="Hauser L."/>
            <person name="Kyrpides N."/>
            <person name="Ivanova N."/>
            <person name="Pagani I."/>
            <person name="Mattes T."/>
            <person name="Holmes A."/>
            <person name="Rutledge P."/>
            <person name="Paulsen I."/>
            <person name="Coleman N."/>
            <person name="Woyke T."/>
        </authorList>
    </citation>
    <scope>NUCLEOTIDE SEQUENCE [LARGE SCALE GENOMIC DNA]</scope>
    <source>
        <strain evidence="2 3">NBB3</strain>
    </source>
</reference>
<name>G8RS29_MYCRN</name>
<dbReference type="OrthoDB" id="4569631at2"/>
<accession>G8RS29</accession>
<dbReference type="HOGENOM" id="CLU_189899_0_0_11"/>
<dbReference type="KEGG" id="mrh:MycrhN_3466"/>